<keyword evidence="9" id="KW-0695">RNA-directed DNA polymerase</keyword>
<dbReference type="Proteomes" id="UP000826656">
    <property type="component" value="Unassembled WGS sequence"/>
</dbReference>
<gene>
    <name evidence="13" type="ORF">KY290_001069</name>
</gene>
<dbReference type="InterPro" id="IPR016197">
    <property type="entry name" value="Chromo-like_dom_sf"/>
</dbReference>
<evidence type="ECO:0000256" key="11">
    <source>
        <dbReference type="SAM" id="MobiDB-lite"/>
    </source>
</evidence>
<dbReference type="PANTHER" id="PTHR37984:SF5">
    <property type="entry name" value="PROTEIN NYNRIN-LIKE"/>
    <property type="match status" value="1"/>
</dbReference>
<organism evidence="13 14">
    <name type="scientific">Solanum tuberosum</name>
    <name type="common">Potato</name>
    <dbReference type="NCBI Taxonomy" id="4113"/>
    <lineage>
        <taxon>Eukaryota</taxon>
        <taxon>Viridiplantae</taxon>
        <taxon>Streptophyta</taxon>
        <taxon>Embryophyta</taxon>
        <taxon>Tracheophyta</taxon>
        <taxon>Spermatophyta</taxon>
        <taxon>Magnoliopsida</taxon>
        <taxon>eudicotyledons</taxon>
        <taxon>Gunneridae</taxon>
        <taxon>Pentapetalae</taxon>
        <taxon>asterids</taxon>
        <taxon>lamiids</taxon>
        <taxon>Solanales</taxon>
        <taxon>Solanaceae</taxon>
        <taxon>Solanoideae</taxon>
        <taxon>Solaneae</taxon>
        <taxon>Solanum</taxon>
    </lineage>
</organism>
<evidence type="ECO:0000313" key="14">
    <source>
        <dbReference type="Proteomes" id="UP000826656"/>
    </source>
</evidence>
<dbReference type="InterPro" id="IPR036397">
    <property type="entry name" value="RNaseH_sf"/>
</dbReference>
<dbReference type="Gene3D" id="3.30.70.270">
    <property type="match status" value="1"/>
</dbReference>
<keyword evidence="7" id="KW-0694">RNA-binding</keyword>
<dbReference type="SUPFAM" id="SSF54160">
    <property type="entry name" value="Chromo domain-like"/>
    <property type="match status" value="1"/>
</dbReference>
<dbReference type="Gene3D" id="2.40.70.10">
    <property type="entry name" value="Acid Proteases"/>
    <property type="match status" value="1"/>
</dbReference>
<dbReference type="CDD" id="cd00303">
    <property type="entry name" value="retropepsin_like"/>
    <property type="match status" value="1"/>
</dbReference>
<dbReference type="SUPFAM" id="SSF53098">
    <property type="entry name" value="Ribonuclease H-like"/>
    <property type="match status" value="1"/>
</dbReference>
<dbReference type="SUPFAM" id="SSF50630">
    <property type="entry name" value="Acid proteases"/>
    <property type="match status" value="1"/>
</dbReference>
<protein>
    <recommendedName>
        <fullName evidence="12">Integrase catalytic domain-containing protein</fullName>
    </recommendedName>
</protein>
<evidence type="ECO:0000256" key="3">
    <source>
        <dbReference type="ARBA" id="ARBA00022722"/>
    </source>
</evidence>
<comment type="caution">
    <text evidence="13">The sequence shown here is derived from an EMBL/GenBank/DDBJ whole genome shotgun (WGS) entry which is preliminary data.</text>
</comment>
<evidence type="ECO:0000256" key="7">
    <source>
        <dbReference type="ARBA" id="ARBA00022884"/>
    </source>
</evidence>
<dbReference type="InterPro" id="IPR043128">
    <property type="entry name" value="Rev_trsase/Diguanyl_cyclase"/>
</dbReference>
<keyword evidence="1" id="KW-0808">Transferase</keyword>
<dbReference type="PANTHER" id="PTHR37984">
    <property type="entry name" value="PROTEIN CBG26694"/>
    <property type="match status" value="1"/>
</dbReference>
<feature type="region of interest" description="Disordered" evidence="11">
    <location>
        <begin position="47"/>
        <end position="68"/>
    </location>
</feature>
<evidence type="ECO:0000256" key="10">
    <source>
        <dbReference type="ARBA" id="ARBA00023268"/>
    </source>
</evidence>
<keyword evidence="10" id="KW-0511">Multifunctional enzyme</keyword>
<evidence type="ECO:0000256" key="8">
    <source>
        <dbReference type="ARBA" id="ARBA00022908"/>
    </source>
</evidence>
<dbReference type="Gene3D" id="3.30.420.10">
    <property type="entry name" value="Ribonuclease H-like superfamily/Ribonuclease H"/>
    <property type="match status" value="1"/>
</dbReference>
<dbReference type="CDD" id="cd09274">
    <property type="entry name" value="RNase_HI_RT_Ty3"/>
    <property type="match status" value="1"/>
</dbReference>
<dbReference type="InterPro" id="IPR043502">
    <property type="entry name" value="DNA/RNA_pol_sf"/>
</dbReference>
<evidence type="ECO:0000256" key="5">
    <source>
        <dbReference type="ARBA" id="ARBA00022801"/>
    </source>
</evidence>
<keyword evidence="6" id="KW-0460">Magnesium</keyword>
<sequence length="948" mass="108098">MINTRLSNSQEGVTNVKSLAQQLSAIVSKLNTSDSLAADVPTLKAHTSCTQQEESSHGNRNKGKSVWQDEEEDIDRDALDLFSWINRVRTLLYWEELVKALQKKYGPAEFQNPNEHLCNIQLTSYVQEYRQEFAKHSSRVTNWLDHCLLGVFVNGFKEELKSDVRIHKPRTVYRAMTASQPLQTRTWDTERRNLMGQGHCFGCHDKFAPGHRCKSAKLSLMEITGEGQLEEVDEVNAVIGDNPQENDLAEISFHAILGQSVGATMKLQGEINGKEVLILVDSGSTHNFVADSIVEEHNIPVEMVSTFGVQIRNGDIIHCNKVCRNLQIQLLGFTITQDYYPFAIGGADLIFGIKWLASLIRFKLTGRIYGVAMDSEKIYAVLEWPVPKNVKKLHGFLGLTGYYRHFVKNYGIIARPLTKLTKKDAFTWHAKVEQVFQNLKRILTSVPVLRLPDFTQQLTVECDASSDGVGAILLQHCHPVAYFSKEFSFSSRIKSTYDCELLALVFALQKWKHYLLGRHFIVTTDHCSLKYLLHQREVKTKELIPYLVALNMLVFLSLVIPIPLDFSDLTEAIEADPYTKQIQDQLSSDPSIHPNFSLSANYLYYKSRLVIPDYPKLKVKILTESHDSPTGGHRGYLKTLKRVSTNFFWPCLKHDVKSFVQNCLICHQHKYETLAPAGLLQPLPIPNKIWEDISLDFIIGLPPSNPFDTILVVVDRFSKYNHFLALTHPFTAKTVVGVFYKEIVRLHGLSRSILSDRDVVFTSAFWQELFCLSRTRLRMGTSYHPQSYGQTEVVNQCLETYLVARGTRSNVRGTMFQSHEGSIHNELLETSKVHHIFHVSLLHPARGCYDIASPSFLPLSGELEFMVEPKKVLSHRWVKESGVPTLELLIQWHRRPVEEASWEDYDLLAVQFPLFCLEDKASFQGDALIPTHISRRTLEENIDKRIKS</sequence>
<evidence type="ECO:0000256" key="1">
    <source>
        <dbReference type="ARBA" id="ARBA00022679"/>
    </source>
</evidence>
<keyword evidence="14" id="KW-1185">Reference proteome</keyword>
<evidence type="ECO:0000256" key="6">
    <source>
        <dbReference type="ARBA" id="ARBA00022842"/>
    </source>
</evidence>
<keyword evidence="3" id="KW-0540">Nuclease</keyword>
<feature type="domain" description="Integrase catalytic" evidence="12">
    <location>
        <begin position="680"/>
        <end position="802"/>
    </location>
</feature>
<evidence type="ECO:0000256" key="9">
    <source>
        <dbReference type="ARBA" id="ARBA00022918"/>
    </source>
</evidence>
<keyword evidence="2" id="KW-0548">Nucleotidyltransferase</keyword>
<evidence type="ECO:0000259" key="12">
    <source>
        <dbReference type="PROSITE" id="PS50994"/>
    </source>
</evidence>
<reference evidence="13 14" key="1">
    <citation type="journal article" date="2021" name="bioRxiv">
        <title>Chromosome-scale and haplotype-resolved genome assembly of a tetraploid potato cultivar.</title>
        <authorList>
            <person name="Sun H."/>
            <person name="Jiao W.-B."/>
            <person name="Krause K."/>
            <person name="Campoy J.A."/>
            <person name="Goel M."/>
            <person name="Folz-Donahue K."/>
            <person name="Kukat C."/>
            <person name="Huettel B."/>
            <person name="Schneeberger K."/>
        </authorList>
    </citation>
    <scope>NUCLEOTIDE SEQUENCE [LARGE SCALE GENOMIC DNA]</scope>
    <source>
        <strain evidence="13">SolTubOtavaFocal</strain>
        <tissue evidence="13">Leaves</tissue>
    </source>
</reference>
<evidence type="ECO:0000256" key="4">
    <source>
        <dbReference type="ARBA" id="ARBA00022759"/>
    </source>
</evidence>
<dbReference type="PROSITE" id="PS00141">
    <property type="entry name" value="ASP_PROTEASE"/>
    <property type="match status" value="1"/>
</dbReference>
<dbReference type="InterPro" id="IPR041588">
    <property type="entry name" value="Integrase_H2C2"/>
</dbReference>
<dbReference type="InterPro" id="IPR041577">
    <property type="entry name" value="RT_RNaseH_2"/>
</dbReference>
<keyword evidence="8" id="KW-0229">DNA integration</keyword>
<dbReference type="Pfam" id="PF17919">
    <property type="entry name" value="RT_RNaseH_2"/>
    <property type="match status" value="1"/>
</dbReference>
<name>A0ABQ7WMG0_SOLTU</name>
<evidence type="ECO:0000256" key="2">
    <source>
        <dbReference type="ARBA" id="ARBA00022695"/>
    </source>
</evidence>
<proteinExistence type="predicted"/>
<dbReference type="InterPro" id="IPR021109">
    <property type="entry name" value="Peptidase_aspartic_dom_sf"/>
</dbReference>
<dbReference type="Gene3D" id="1.10.340.70">
    <property type="match status" value="1"/>
</dbReference>
<evidence type="ECO:0000313" key="13">
    <source>
        <dbReference type="EMBL" id="KAH0781471.1"/>
    </source>
</evidence>
<dbReference type="Pfam" id="PF08284">
    <property type="entry name" value="RVP_2"/>
    <property type="match status" value="1"/>
</dbReference>
<keyword evidence="4" id="KW-0255">Endonuclease</keyword>
<dbReference type="SUPFAM" id="SSF56672">
    <property type="entry name" value="DNA/RNA polymerases"/>
    <property type="match status" value="1"/>
</dbReference>
<keyword evidence="5" id="KW-0378">Hydrolase</keyword>
<dbReference type="InterPro" id="IPR012337">
    <property type="entry name" value="RNaseH-like_sf"/>
</dbReference>
<dbReference type="PROSITE" id="PS50994">
    <property type="entry name" value="INTEGRASE"/>
    <property type="match status" value="1"/>
</dbReference>
<dbReference type="InterPro" id="IPR050951">
    <property type="entry name" value="Retrovirus_Pol_polyprotein"/>
</dbReference>
<dbReference type="InterPro" id="IPR001969">
    <property type="entry name" value="Aspartic_peptidase_AS"/>
</dbReference>
<dbReference type="InterPro" id="IPR001584">
    <property type="entry name" value="Integrase_cat-core"/>
</dbReference>
<dbReference type="EMBL" id="JAIVGD010000001">
    <property type="protein sequence ID" value="KAH0781471.1"/>
    <property type="molecule type" value="Genomic_DNA"/>
</dbReference>
<accession>A0ABQ7WMG0</accession>
<dbReference type="Pfam" id="PF17921">
    <property type="entry name" value="Integrase_H2C2"/>
    <property type="match status" value="1"/>
</dbReference>